<dbReference type="OrthoDB" id="626167at2759"/>
<dbReference type="Proteomes" id="UP000799291">
    <property type="component" value="Unassembled WGS sequence"/>
</dbReference>
<protein>
    <recommendedName>
        <fullName evidence="3">Tetratricopeptide repeat protein</fullName>
    </recommendedName>
</protein>
<evidence type="ECO:0000313" key="1">
    <source>
        <dbReference type="EMBL" id="KAF2677752.1"/>
    </source>
</evidence>
<dbReference type="SUPFAM" id="SSF48452">
    <property type="entry name" value="TPR-like"/>
    <property type="match status" value="1"/>
</dbReference>
<sequence length="84" mass="9112">MANPGVQTNAPRAEHTLILDTVNNLGLLYTDQGKLSEAETMHNRSPQIYEKALSAGNVTTYIPALNTAYNLGFVFAGQSNMDRA</sequence>
<proteinExistence type="predicted"/>
<evidence type="ECO:0000313" key="2">
    <source>
        <dbReference type="Proteomes" id="UP000799291"/>
    </source>
</evidence>
<dbReference type="AlphaFoldDB" id="A0A6G1IHR1"/>
<organism evidence="1 2">
    <name type="scientific">Lentithecium fluviatile CBS 122367</name>
    <dbReference type="NCBI Taxonomy" id="1168545"/>
    <lineage>
        <taxon>Eukaryota</taxon>
        <taxon>Fungi</taxon>
        <taxon>Dikarya</taxon>
        <taxon>Ascomycota</taxon>
        <taxon>Pezizomycotina</taxon>
        <taxon>Dothideomycetes</taxon>
        <taxon>Pleosporomycetidae</taxon>
        <taxon>Pleosporales</taxon>
        <taxon>Massarineae</taxon>
        <taxon>Lentitheciaceae</taxon>
        <taxon>Lentithecium</taxon>
    </lineage>
</organism>
<evidence type="ECO:0008006" key="3">
    <source>
        <dbReference type="Google" id="ProtNLM"/>
    </source>
</evidence>
<keyword evidence="2" id="KW-1185">Reference proteome</keyword>
<accession>A0A6G1IHR1</accession>
<name>A0A6G1IHR1_9PLEO</name>
<dbReference type="Pfam" id="PF13374">
    <property type="entry name" value="TPR_10"/>
    <property type="match status" value="1"/>
</dbReference>
<dbReference type="InterPro" id="IPR011990">
    <property type="entry name" value="TPR-like_helical_dom_sf"/>
</dbReference>
<gene>
    <name evidence="1" type="ORF">K458DRAFT_395671</name>
</gene>
<reference evidence="1" key="1">
    <citation type="journal article" date="2020" name="Stud. Mycol.">
        <title>101 Dothideomycetes genomes: a test case for predicting lifestyles and emergence of pathogens.</title>
        <authorList>
            <person name="Haridas S."/>
            <person name="Albert R."/>
            <person name="Binder M."/>
            <person name="Bloem J."/>
            <person name="Labutti K."/>
            <person name="Salamov A."/>
            <person name="Andreopoulos B."/>
            <person name="Baker S."/>
            <person name="Barry K."/>
            <person name="Bills G."/>
            <person name="Bluhm B."/>
            <person name="Cannon C."/>
            <person name="Castanera R."/>
            <person name="Culley D."/>
            <person name="Daum C."/>
            <person name="Ezra D."/>
            <person name="Gonzalez J."/>
            <person name="Henrissat B."/>
            <person name="Kuo A."/>
            <person name="Liang C."/>
            <person name="Lipzen A."/>
            <person name="Lutzoni F."/>
            <person name="Magnuson J."/>
            <person name="Mondo S."/>
            <person name="Nolan M."/>
            <person name="Ohm R."/>
            <person name="Pangilinan J."/>
            <person name="Park H.-J."/>
            <person name="Ramirez L."/>
            <person name="Alfaro M."/>
            <person name="Sun H."/>
            <person name="Tritt A."/>
            <person name="Yoshinaga Y."/>
            <person name="Zwiers L.-H."/>
            <person name="Turgeon B."/>
            <person name="Goodwin S."/>
            <person name="Spatafora J."/>
            <person name="Crous P."/>
            <person name="Grigoriev I."/>
        </authorList>
    </citation>
    <scope>NUCLEOTIDE SEQUENCE</scope>
    <source>
        <strain evidence="1">CBS 122367</strain>
    </source>
</reference>
<dbReference type="EMBL" id="MU005619">
    <property type="protein sequence ID" value="KAF2677752.1"/>
    <property type="molecule type" value="Genomic_DNA"/>
</dbReference>
<dbReference type="Gene3D" id="1.25.40.10">
    <property type="entry name" value="Tetratricopeptide repeat domain"/>
    <property type="match status" value="1"/>
</dbReference>